<dbReference type="InParanoid" id="A0A1Y2FHV8"/>
<evidence type="ECO:0000256" key="4">
    <source>
        <dbReference type="PROSITE-ProRule" id="PRU00134"/>
    </source>
</evidence>
<evidence type="ECO:0000313" key="8">
    <source>
        <dbReference type="Proteomes" id="UP000193467"/>
    </source>
</evidence>
<gene>
    <name evidence="7" type="ORF">BCR35DRAFT_65091</name>
</gene>
<name>A0A1Y2FHV8_9BASI</name>
<dbReference type="InterPro" id="IPR002893">
    <property type="entry name" value="Znf_MYND"/>
</dbReference>
<dbReference type="OrthoDB" id="432970at2759"/>
<feature type="region of interest" description="Disordered" evidence="5">
    <location>
        <begin position="144"/>
        <end position="175"/>
    </location>
</feature>
<evidence type="ECO:0000259" key="6">
    <source>
        <dbReference type="PROSITE" id="PS50865"/>
    </source>
</evidence>
<evidence type="ECO:0000256" key="5">
    <source>
        <dbReference type="SAM" id="MobiDB-lite"/>
    </source>
</evidence>
<sequence length="197" mass="22492">MVVLALPAHNVCNYCGKNSLLHPDISFKRCGACQQAYYCGLPCQKADFKTDRHKGVCRRDDTVAQQTESLASANPSLHAIVPTFNKYLDVIAAPVRIIWRRLAHQNPLPLHRLDLQPSQARPSLPIRPPHHRPTRARLCSRRLQVSPRPESNTTRRRHHDRYGRPFHRQAGGNERRFLRQLRSGSLQRGGLATLPLR</sequence>
<dbReference type="EMBL" id="MCGR01000019">
    <property type="protein sequence ID" value="ORY83538.1"/>
    <property type="molecule type" value="Genomic_DNA"/>
</dbReference>
<dbReference type="SUPFAM" id="SSF144232">
    <property type="entry name" value="HIT/MYND zinc finger-like"/>
    <property type="match status" value="1"/>
</dbReference>
<comment type="caution">
    <text evidence="7">The sequence shown here is derived from an EMBL/GenBank/DDBJ whole genome shotgun (WGS) entry which is preliminary data.</text>
</comment>
<evidence type="ECO:0000256" key="3">
    <source>
        <dbReference type="ARBA" id="ARBA00022833"/>
    </source>
</evidence>
<organism evidence="7 8">
    <name type="scientific">Leucosporidium creatinivorum</name>
    <dbReference type="NCBI Taxonomy" id="106004"/>
    <lineage>
        <taxon>Eukaryota</taxon>
        <taxon>Fungi</taxon>
        <taxon>Dikarya</taxon>
        <taxon>Basidiomycota</taxon>
        <taxon>Pucciniomycotina</taxon>
        <taxon>Microbotryomycetes</taxon>
        <taxon>Leucosporidiales</taxon>
        <taxon>Leucosporidium</taxon>
    </lineage>
</organism>
<keyword evidence="2 4" id="KW-0863">Zinc-finger</keyword>
<keyword evidence="3" id="KW-0862">Zinc</keyword>
<proteinExistence type="predicted"/>
<evidence type="ECO:0000256" key="1">
    <source>
        <dbReference type="ARBA" id="ARBA00022723"/>
    </source>
</evidence>
<protein>
    <recommendedName>
        <fullName evidence="6">MYND-type domain-containing protein</fullName>
    </recommendedName>
</protein>
<feature type="domain" description="MYND-type" evidence="6">
    <location>
        <begin position="12"/>
        <end position="57"/>
    </location>
</feature>
<feature type="compositionally biased region" description="Basic residues" evidence="5">
    <location>
        <begin position="154"/>
        <end position="167"/>
    </location>
</feature>
<evidence type="ECO:0000313" key="7">
    <source>
        <dbReference type="EMBL" id="ORY83538.1"/>
    </source>
</evidence>
<dbReference type="AlphaFoldDB" id="A0A1Y2FHV8"/>
<reference evidence="7 8" key="1">
    <citation type="submission" date="2016-07" db="EMBL/GenBank/DDBJ databases">
        <title>Pervasive Adenine N6-methylation of Active Genes in Fungi.</title>
        <authorList>
            <consortium name="DOE Joint Genome Institute"/>
            <person name="Mondo S.J."/>
            <person name="Dannebaum R.O."/>
            <person name="Kuo R.C."/>
            <person name="Labutti K."/>
            <person name="Haridas S."/>
            <person name="Kuo A."/>
            <person name="Salamov A."/>
            <person name="Ahrendt S.R."/>
            <person name="Lipzen A."/>
            <person name="Sullivan W."/>
            <person name="Andreopoulos W.B."/>
            <person name="Clum A."/>
            <person name="Lindquist E."/>
            <person name="Daum C."/>
            <person name="Ramamoorthy G.K."/>
            <person name="Gryganskyi A."/>
            <person name="Culley D."/>
            <person name="Magnuson J.K."/>
            <person name="James T.Y."/>
            <person name="O'Malley M.A."/>
            <person name="Stajich J.E."/>
            <person name="Spatafora J.W."/>
            <person name="Visel A."/>
            <person name="Grigoriev I.V."/>
        </authorList>
    </citation>
    <scope>NUCLEOTIDE SEQUENCE [LARGE SCALE GENOMIC DNA]</scope>
    <source>
        <strain evidence="7 8">62-1032</strain>
    </source>
</reference>
<dbReference type="GO" id="GO:0008270">
    <property type="term" value="F:zinc ion binding"/>
    <property type="evidence" value="ECO:0007669"/>
    <property type="project" value="UniProtKB-KW"/>
</dbReference>
<keyword evidence="8" id="KW-1185">Reference proteome</keyword>
<dbReference type="Proteomes" id="UP000193467">
    <property type="component" value="Unassembled WGS sequence"/>
</dbReference>
<evidence type="ECO:0000256" key="2">
    <source>
        <dbReference type="ARBA" id="ARBA00022771"/>
    </source>
</evidence>
<keyword evidence="1" id="KW-0479">Metal-binding</keyword>
<accession>A0A1Y2FHV8</accession>
<dbReference type="Gene3D" id="6.10.140.2220">
    <property type="match status" value="1"/>
</dbReference>
<dbReference type="Pfam" id="PF01753">
    <property type="entry name" value="zf-MYND"/>
    <property type="match status" value="1"/>
</dbReference>
<dbReference type="PROSITE" id="PS50865">
    <property type="entry name" value="ZF_MYND_2"/>
    <property type="match status" value="1"/>
</dbReference>